<dbReference type="EMBL" id="JFGV01000048">
    <property type="protein sequence ID" value="EYU14400.1"/>
    <property type="molecule type" value="Genomic_DNA"/>
</dbReference>
<proteinExistence type="predicted"/>
<reference evidence="1 2" key="1">
    <citation type="submission" date="2014-03" db="EMBL/GenBank/DDBJ databases">
        <title>Draft Genome of Photorhabdus luminescens BA1, an Egyptian Isolate.</title>
        <authorList>
            <person name="Ghazal S."/>
            <person name="Hurst S.G.IV."/>
            <person name="Morris K."/>
            <person name="Thomas K."/>
            <person name="Tisa L.S."/>
        </authorList>
    </citation>
    <scope>NUCLEOTIDE SEQUENCE [LARGE SCALE GENOMIC DNA]</scope>
    <source>
        <strain evidence="1 2">BA1</strain>
    </source>
</reference>
<organism evidence="1 2">
    <name type="scientific">Photorhabdus aegyptia</name>
    <dbReference type="NCBI Taxonomy" id="2805098"/>
    <lineage>
        <taxon>Bacteria</taxon>
        <taxon>Pseudomonadati</taxon>
        <taxon>Pseudomonadota</taxon>
        <taxon>Gammaproteobacteria</taxon>
        <taxon>Enterobacterales</taxon>
        <taxon>Morganellaceae</taxon>
        <taxon>Photorhabdus</taxon>
    </lineage>
</organism>
<dbReference type="AlphaFoldDB" id="A0A022PIS5"/>
<dbReference type="Proteomes" id="UP000023464">
    <property type="component" value="Unassembled WGS sequence"/>
</dbReference>
<dbReference type="RefSeq" id="WP_036780605.1">
    <property type="nucleotide sequence ID" value="NZ_CAWLTM010000067.1"/>
</dbReference>
<protein>
    <recommendedName>
        <fullName evidence="3">Decarboxylase</fullName>
    </recommendedName>
</protein>
<sequence>MHNYIGICVVSQSQIVSQGVKEAINKLELSIAVESDHGEVCKLNSTVSVDLIMTYLLQQARRYLLFYQKKHQFSFHVMTYETLDDALADIALHPDRTLDLVIADDLFLQYGHYERVSHQFFRLFEANPGKLSPYSFLLSLSEMIPGSARVQVMDSVTLNIWQPDPLVWEIQVLKNLMNHLDSTYINPLLVRATTSKVTISSMAQFIHDYMEYHFQERWDFHYYTGSVISGFIDSMLRLCDGTSTLCESGPNEHSLAVSALCGWQFYQRGYVIAVTSGMIDEFRGTLYNLKRAHAPGIIICADSPRNSWFPFQGTMHRDYDSKKSIEAKGIPCVYIDDQLNLPERLNEAIDLLHAQPGPVFILATQSVLECTLKPGQLPHPSQWSLLVPQIEDNEASVMDAVMSLINHDKRRILWQCCHLTDHERELIYLIAEKAGIALVDTIVSPGAVSDYYQQKPVSNYIGTLAVYGFSSKVFHYLHEGQQLANPESQSIFFLKSKVDEVSSPFSVSKLKNKCHIIQVNCRLEHMSPYTDLAVHSYLLSFLKTVLARLNVDEKVLAYRRRELERVQNYPNTTPIDWLPQVPMSPNYFYAHLGKQLHNLICEQGFVYTGVYDVGKCGIGAMRNLPKTGKGFSGWYGRALMGDALMSLPYLARTSSQNILAFIGDGARDLIPNIESHVERALMQNPHRQKINISVFYLCNGMLSMIRSYIDMRSATNNTKQTFLAASSRNLSLFTASNVQIIPDVHATTQVIRERWTTFDATYCETMLTTPQTIYFIDVMLSHDSDGDGMVLFSEAAWQRANIIRKD</sequence>
<dbReference type="InterPro" id="IPR029061">
    <property type="entry name" value="THDP-binding"/>
</dbReference>
<keyword evidence="2" id="KW-1185">Reference proteome</keyword>
<accession>A0A022PIS5</accession>
<gene>
    <name evidence="1" type="ORF">BA1DRAFT_03066</name>
</gene>
<dbReference type="SUPFAM" id="SSF52518">
    <property type="entry name" value="Thiamin diphosphate-binding fold (THDP-binding)"/>
    <property type="match status" value="1"/>
</dbReference>
<evidence type="ECO:0000313" key="1">
    <source>
        <dbReference type="EMBL" id="EYU14400.1"/>
    </source>
</evidence>
<dbReference type="PATRIC" id="fig|1393736.3.peg.3141"/>
<evidence type="ECO:0008006" key="3">
    <source>
        <dbReference type="Google" id="ProtNLM"/>
    </source>
</evidence>
<comment type="caution">
    <text evidence="1">The sequence shown here is derived from an EMBL/GenBank/DDBJ whole genome shotgun (WGS) entry which is preliminary data.</text>
</comment>
<evidence type="ECO:0000313" key="2">
    <source>
        <dbReference type="Proteomes" id="UP000023464"/>
    </source>
</evidence>
<name>A0A022PIS5_9GAMM</name>